<organism evidence="11 12">
    <name type="scientific">Streptomyces mirabilis</name>
    <dbReference type="NCBI Taxonomy" id="68239"/>
    <lineage>
        <taxon>Bacteria</taxon>
        <taxon>Bacillati</taxon>
        <taxon>Actinomycetota</taxon>
        <taxon>Actinomycetes</taxon>
        <taxon>Kitasatosporales</taxon>
        <taxon>Streptomycetaceae</taxon>
        <taxon>Streptomyces</taxon>
    </lineage>
</organism>
<dbReference type="RefSeq" id="WP_177324039.1">
    <property type="nucleotide sequence ID" value="NZ_FONR01000005.1"/>
</dbReference>
<dbReference type="PANTHER" id="PTHR12468">
    <property type="entry name" value="GPI MANNOSYLTRANSFERASE 2"/>
    <property type="match status" value="1"/>
</dbReference>
<evidence type="ECO:0000313" key="11">
    <source>
        <dbReference type="EMBL" id="SFF26677.1"/>
    </source>
</evidence>
<evidence type="ECO:0000313" key="12">
    <source>
        <dbReference type="Proteomes" id="UP000181942"/>
    </source>
</evidence>
<keyword evidence="8 10" id="KW-1133">Transmembrane helix</keyword>
<dbReference type="PANTHER" id="PTHR12468:SF2">
    <property type="entry name" value="GPI MANNOSYLTRANSFERASE 2"/>
    <property type="match status" value="1"/>
</dbReference>
<feature type="transmembrane region" description="Helical" evidence="10">
    <location>
        <begin position="157"/>
        <end position="178"/>
    </location>
</feature>
<feature type="transmembrane region" description="Helical" evidence="10">
    <location>
        <begin position="40"/>
        <end position="60"/>
    </location>
</feature>
<dbReference type="EMBL" id="FONR01000005">
    <property type="protein sequence ID" value="SFF26677.1"/>
    <property type="molecule type" value="Genomic_DNA"/>
</dbReference>
<keyword evidence="9 10" id="KW-0472">Membrane</keyword>
<comment type="subcellular location">
    <subcellularLocation>
        <location evidence="1">Endoplasmic reticulum membrane</location>
        <topology evidence="1">Multi-pass membrane protein</topology>
    </subcellularLocation>
</comment>
<dbReference type="GO" id="GO:0004376">
    <property type="term" value="F:GPI mannosyltransferase activity"/>
    <property type="evidence" value="ECO:0007669"/>
    <property type="project" value="InterPro"/>
</dbReference>
<evidence type="ECO:0000256" key="1">
    <source>
        <dbReference type="ARBA" id="ARBA00004477"/>
    </source>
</evidence>
<evidence type="ECO:0000256" key="7">
    <source>
        <dbReference type="ARBA" id="ARBA00022824"/>
    </source>
</evidence>
<dbReference type="GO" id="GO:0000009">
    <property type="term" value="F:alpha-1,6-mannosyltransferase activity"/>
    <property type="evidence" value="ECO:0007669"/>
    <property type="project" value="InterPro"/>
</dbReference>
<feature type="transmembrane region" description="Helical" evidence="10">
    <location>
        <begin position="303"/>
        <end position="324"/>
    </location>
</feature>
<feature type="transmembrane region" description="Helical" evidence="10">
    <location>
        <begin position="126"/>
        <end position="145"/>
    </location>
</feature>
<name>A0A1I2HCI7_9ACTN</name>
<evidence type="ECO:0000256" key="10">
    <source>
        <dbReference type="SAM" id="Phobius"/>
    </source>
</evidence>
<feature type="transmembrane region" description="Helical" evidence="10">
    <location>
        <begin position="244"/>
        <end position="264"/>
    </location>
</feature>
<evidence type="ECO:0000256" key="9">
    <source>
        <dbReference type="ARBA" id="ARBA00023136"/>
    </source>
</evidence>
<evidence type="ECO:0000256" key="8">
    <source>
        <dbReference type="ARBA" id="ARBA00022989"/>
    </source>
</evidence>
<comment type="pathway">
    <text evidence="2">Glycolipid biosynthesis; glycosylphosphatidylinositol-anchor biosynthesis.</text>
</comment>
<protein>
    <submittedName>
        <fullName evidence="11">Uncharacterized protein</fullName>
    </submittedName>
</protein>
<keyword evidence="4" id="KW-0328">Glycosyltransferase</keyword>
<keyword evidence="6 10" id="KW-0812">Transmembrane</keyword>
<keyword evidence="3" id="KW-0337">GPI-anchor biosynthesis</keyword>
<dbReference type="GO" id="GO:0016020">
    <property type="term" value="C:membrane"/>
    <property type="evidence" value="ECO:0007669"/>
    <property type="project" value="GOC"/>
</dbReference>
<dbReference type="Proteomes" id="UP000181942">
    <property type="component" value="Unassembled WGS sequence"/>
</dbReference>
<evidence type="ECO:0000256" key="6">
    <source>
        <dbReference type="ARBA" id="ARBA00022692"/>
    </source>
</evidence>
<feature type="transmembrane region" description="Helical" evidence="10">
    <location>
        <begin position="331"/>
        <end position="349"/>
    </location>
</feature>
<keyword evidence="5" id="KW-0808">Transferase</keyword>
<keyword evidence="7" id="KW-0256">Endoplasmic reticulum</keyword>
<feature type="transmembrane region" description="Helical" evidence="10">
    <location>
        <begin position="355"/>
        <end position="371"/>
    </location>
</feature>
<evidence type="ECO:0000256" key="3">
    <source>
        <dbReference type="ARBA" id="ARBA00022502"/>
    </source>
</evidence>
<dbReference type="InterPro" id="IPR007315">
    <property type="entry name" value="PIG-V/Gpi18"/>
</dbReference>
<accession>A0A1I2HCI7</accession>
<proteinExistence type="predicted"/>
<feature type="transmembrane region" description="Helical" evidence="10">
    <location>
        <begin position="378"/>
        <end position="398"/>
    </location>
</feature>
<evidence type="ECO:0000256" key="4">
    <source>
        <dbReference type="ARBA" id="ARBA00022676"/>
    </source>
</evidence>
<dbReference type="UniPathway" id="UPA00196"/>
<dbReference type="AlphaFoldDB" id="A0A1I2HCI7"/>
<sequence length="404" mass="43948">MEDGPRTVSGRPARQLVPASPAASPEVWRWRGELKRALPALWLFAAARLAGVVMVTAWSLHLGRHPRNVLGLEWDGGWYWHIARYGYGTTVAAKSGHGVIYNDLAFFPLFPGLIHGLNTVLPIGPVNAALVISWTAAAVAAWGVYAVGELLHGRRVGLALAALWALLPHAVVLTMAYTESLMTAFAAWALYAALTHRWLTAGTLAALAGLCRPNGFTVAATVITAAAAHLWQRRRDGRPAVPRAWVTMLLAPVGWLGYVAWVGLRTHDLTGYFRVQSLWGSRFDFGHYTAHMFKHLIVGHDALVVYLSAGIVLGCVLLFVLGVLDRQPLPLLVYSGILLVIALGDAHFFTSRPRLLLPAFPLLLPFALSLARAQRRTVVVLLTGLAGFSLFYGTYLLTVSHEAL</sequence>
<reference evidence="11 12" key="1">
    <citation type="submission" date="2016-10" db="EMBL/GenBank/DDBJ databases">
        <authorList>
            <person name="de Groot N.N."/>
        </authorList>
    </citation>
    <scope>NUCLEOTIDE SEQUENCE [LARGE SCALE GENOMIC DNA]</scope>
    <source>
        <strain evidence="11 12">OK461</strain>
    </source>
</reference>
<evidence type="ECO:0000256" key="5">
    <source>
        <dbReference type="ARBA" id="ARBA00022679"/>
    </source>
</evidence>
<dbReference type="GO" id="GO:0006506">
    <property type="term" value="P:GPI anchor biosynthetic process"/>
    <property type="evidence" value="ECO:0007669"/>
    <property type="project" value="UniProtKB-UniPathway"/>
</dbReference>
<evidence type="ECO:0000256" key="2">
    <source>
        <dbReference type="ARBA" id="ARBA00004687"/>
    </source>
</evidence>
<gene>
    <name evidence="11" type="ORF">SAMN02787118_10517</name>
</gene>